<gene>
    <name evidence="1" type="ORF">SSX86_020466</name>
</gene>
<accession>A0AAP0CT37</accession>
<reference evidence="1 2" key="1">
    <citation type="submission" date="2024-04" db="EMBL/GenBank/DDBJ databases">
        <title>The reference genome of an endangered Asteraceae, Deinandra increscens subsp. villosa, native to the Central Coast of California.</title>
        <authorList>
            <person name="Guilliams M."/>
            <person name="Hasenstab-Lehman K."/>
            <person name="Meyer R."/>
            <person name="Mcevoy S."/>
        </authorList>
    </citation>
    <scope>NUCLEOTIDE SEQUENCE [LARGE SCALE GENOMIC DNA]</scope>
    <source>
        <tissue evidence="1">Leaf</tissue>
    </source>
</reference>
<dbReference type="PANTHER" id="PTHR33103:SF19">
    <property type="entry name" value="OS09G0544700 PROTEIN"/>
    <property type="match status" value="1"/>
</dbReference>
<keyword evidence="2" id="KW-1185">Reference proteome</keyword>
<comment type="caution">
    <text evidence="1">The sequence shown here is derived from an EMBL/GenBank/DDBJ whole genome shotgun (WGS) entry which is preliminary data.</text>
</comment>
<evidence type="ECO:0000313" key="1">
    <source>
        <dbReference type="EMBL" id="KAK9059762.1"/>
    </source>
</evidence>
<evidence type="ECO:0008006" key="3">
    <source>
        <dbReference type="Google" id="ProtNLM"/>
    </source>
</evidence>
<dbReference type="Proteomes" id="UP001408789">
    <property type="component" value="Unassembled WGS sequence"/>
</dbReference>
<sequence length="183" mass="20214">MATTSSKITLKLLVDKKGQRVLFAEAGKDFVDFLFSLLEIPVGAVFRLLENSSKIQGAGMAKVYTGALNLSYECRQPNGNINGLFKHESLLPPLLSLPVPPSLITKFENIYGDWQSSSSAKRTGGFVKGTVSYMVMDDLAVSPMILSTISNLKLLRRFNINDLDMVEEKVVHMGRNEVINMNV</sequence>
<proteinExistence type="predicted"/>
<protein>
    <recommendedName>
        <fullName evidence="3">DUF674 domain-containing protein</fullName>
    </recommendedName>
</protein>
<organism evidence="1 2">
    <name type="scientific">Deinandra increscens subsp. villosa</name>
    <dbReference type="NCBI Taxonomy" id="3103831"/>
    <lineage>
        <taxon>Eukaryota</taxon>
        <taxon>Viridiplantae</taxon>
        <taxon>Streptophyta</taxon>
        <taxon>Embryophyta</taxon>
        <taxon>Tracheophyta</taxon>
        <taxon>Spermatophyta</taxon>
        <taxon>Magnoliopsida</taxon>
        <taxon>eudicotyledons</taxon>
        <taxon>Gunneridae</taxon>
        <taxon>Pentapetalae</taxon>
        <taxon>asterids</taxon>
        <taxon>campanulids</taxon>
        <taxon>Asterales</taxon>
        <taxon>Asteraceae</taxon>
        <taxon>Asteroideae</taxon>
        <taxon>Heliantheae alliance</taxon>
        <taxon>Madieae</taxon>
        <taxon>Madiinae</taxon>
        <taxon>Deinandra</taxon>
    </lineage>
</organism>
<dbReference type="Pfam" id="PF05056">
    <property type="entry name" value="DUF674"/>
    <property type="match status" value="2"/>
</dbReference>
<name>A0AAP0CT37_9ASTR</name>
<dbReference type="AlphaFoldDB" id="A0AAP0CT37"/>
<dbReference type="InterPro" id="IPR007750">
    <property type="entry name" value="DUF674"/>
</dbReference>
<evidence type="ECO:0000313" key="2">
    <source>
        <dbReference type="Proteomes" id="UP001408789"/>
    </source>
</evidence>
<dbReference type="EMBL" id="JBCNJP010000020">
    <property type="protein sequence ID" value="KAK9059762.1"/>
    <property type="molecule type" value="Genomic_DNA"/>
</dbReference>
<dbReference type="PANTHER" id="PTHR33103">
    <property type="entry name" value="OS01G0153900 PROTEIN"/>
    <property type="match status" value="1"/>
</dbReference>